<evidence type="ECO:0000313" key="2">
    <source>
        <dbReference type="Proteomes" id="UP000050360"/>
    </source>
</evidence>
<gene>
    <name evidence="1" type="ORF">MPEBLZ_02237</name>
</gene>
<name>A0A0N8KQV6_9EURY</name>
<dbReference type="Proteomes" id="UP000050360">
    <property type="component" value="Unassembled WGS sequence"/>
</dbReference>
<feature type="non-terminal residue" evidence="1">
    <location>
        <position position="1"/>
    </location>
</feature>
<reference evidence="1 2" key="1">
    <citation type="submission" date="2015-09" db="EMBL/GenBank/DDBJ databases">
        <title>A metagenomics-based metabolic model of nitrate-dependent anaerobic oxidation of methane by Methanoperedens-like archaea.</title>
        <authorList>
            <person name="Arshad A."/>
            <person name="Speth D.R."/>
            <person name="De Graaf R.M."/>
            <person name="Op Den Camp H.J."/>
            <person name="Jetten M.S."/>
            <person name="Welte C.U."/>
        </authorList>
    </citation>
    <scope>NUCLEOTIDE SEQUENCE [LARGE SCALE GENOMIC DNA]</scope>
</reference>
<accession>A0A0N8KQV6</accession>
<comment type="caution">
    <text evidence="1">The sequence shown here is derived from an EMBL/GenBank/DDBJ whole genome shotgun (WGS) entry which is preliminary data.</text>
</comment>
<dbReference type="AlphaFoldDB" id="A0A0N8KQV6"/>
<proteinExistence type="predicted"/>
<sequence length="62" mass="7077">DEPLPFAGPAKVRVIILLAEEGDINEKEWLYAAAKDPSFDFLKEPEEDIYSLTDGKPFHDER</sequence>
<evidence type="ECO:0000313" key="1">
    <source>
        <dbReference type="EMBL" id="KPQ43202.1"/>
    </source>
</evidence>
<dbReference type="EMBL" id="LKCM01000171">
    <property type="protein sequence ID" value="KPQ43202.1"/>
    <property type="molecule type" value="Genomic_DNA"/>
</dbReference>
<protein>
    <submittedName>
        <fullName evidence="1">Uncharacterized protein</fullName>
    </submittedName>
</protein>
<organism evidence="1 2">
    <name type="scientific">Candidatus Methanoperedens nitratireducens</name>
    <dbReference type="NCBI Taxonomy" id="1392998"/>
    <lineage>
        <taxon>Archaea</taxon>
        <taxon>Methanobacteriati</taxon>
        <taxon>Methanobacteriota</taxon>
        <taxon>Stenosarchaea group</taxon>
        <taxon>Methanomicrobia</taxon>
        <taxon>Methanosarcinales</taxon>
        <taxon>ANME-2 cluster</taxon>
        <taxon>Candidatus Methanoperedentaceae</taxon>
        <taxon>Candidatus Methanoperedens</taxon>
    </lineage>
</organism>